<evidence type="ECO:0000313" key="3">
    <source>
        <dbReference type="EMBL" id="MDI7921153.1"/>
    </source>
</evidence>
<dbReference type="Gene3D" id="3.40.50.2000">
    <property type="entry name" value="Glycogen Phosphorylase B"/>
    <property type="match status" value="2"/>
</dbReference>
<protein>
    <submittedName>
        <fullName evidence="3">Glycosyltransferase family 4 protein</fullName>
    </submittedName>
</protein>
<dbReference type="RefSeq" id="WP_311785337.1">
    <property type="nucleotide sequence ID" value="NZ_JALDYY010000002.1"/>
</dbReference>
<sequence>MRGDRPLRIIHCFRSPVGGIFRHVRDLVEEHTKAGHEVGIICDSTTGGAHEDKLFDQVRPYLALGLRRLPIRRTIGPTDFAALWRSYKEIRSLQPDVLHGHGAKGGAIARIIGSALRVNRYRVARLYSPHGGSMHFDRSTLAGQVILRLERMQERFTDSLVFVCDFERNTYETKIGPPRTGERIIYNGIRDSEFMPVPMRSDSVHFLFIGMLRDLKGPDLFIDAFAQTERLVGRPLSALIVGDGPDREKYKTMMTERGLGRRIGMLPALPATEAFTMSQNVVVPSRAEAMPYIVIEALAAGKTVIAARVGGIPEILGADSPALAIPDDAADLARIMATAAASPNWHDAAMPDRDRVRTVFSASTMAREMLGLYREILDLPATEVPRRAA</sequence>
<dbReference type="InterPro" id="IPR001296">
    <property type="entry name" value="Glyco_trans_1"/>
</dbReference>
<keyword evidence="4" id="KW-1185">Reference proteome</keyword>
<dbReference type="PANTHER" id="PTHR45871">
    <property type="entry name" value="N-ACETYLGLUCOSAMINYL-PHOSPHATIDYLINOSITOL BIOSYNTHETIC PROTEIN"/>
    <property type="match status" value="1"/>
</dbReference>
<evidence type="ECO:0000259" key="2">
    <source>
        <dbReference type="Pfam" id="PF13439"/>
    </source>
</evidence>
<name>A0AAE3QD33_9HYPH</name>
<gene>
    <name evidence="3" type="ORF">MRS75_03535</name>
</gene>
<accession>A0AAE3QD33</accession>
<dbReference type="InterPro" id="IPR028098">
    <property type="entry name" value="Glyco_trans_4-like_N"/>
</dbReference>
<dbReference type="CDD" id="cd03801">
    <property type="entry name" value="GT4_PimA-like"/>
    <property type="match status" value="1"/>
</dbReference>
<evidence type="ECO:0000313" key="4">
    <source>
        <dbReference type="Proteomes" id="UP001161580"/>
    </source>
</evidence>
<comment type="caution">
    <text evidence="3">The sequence shown here is derived from an EMBL/GenBank/DDBJ whole genome shotgun (WGS) entry which is preliminary data.</text>
</comment>
<feature type="domain" description="Glycosyltransferase subfamily 4-like N-terminal" evidence="2">
    <location>
        <begin position="17"/>
        <end position="190"/>
    </location>
</feature>
<evidence type="ECO:0000259" key="1">
    <source>
        <dbReference type="Pfam" id="PF00534"/>
    </source>
</evidence>
<dbReference type="SUPFAM" id="SSF53756">
    <property type="entry name" value="UDP-Glycosyltransferase/glycogen phosphorylase"/>
    <property type="match status" value="1"/>
</dbReference>
<dbReference type="EMBL" id="JALDYZ010000002">
    <property type="protein sequence ID" value="MDI7921153.1"/>
    <property type="molecule type" value="Genomic_DNA"/>
</dbReference>
<feature type="domain" description="Glycosyl transferase family 1" evidence="1">
    <location>
        <begin position="201"/>
        <end position="339"/>
    </location>
</feature>
<dbReference type="PANTHER" id="PTHR45871:SF1">
    <property type="entry name" value="PHOSPHATIDYLINOSITOL N-ACETYLGLUCOSAMINYLTRANSFERASE SUBUNIT A"/>
    <property type="match status" value="1"/>
</dbReference>
<organism evidence="3 4">
    <name type="scientific">Ferirhizobium litorale</name>
    <dbReference type="NCBI Taxonomy" id="2927786"/>
    <lineage>
        <taxon>Bacteria</taxon>
        <taxon>Pseudomonadati</taxon>
        <taxon>Pseudomonadota</taxon>
        <taxon>Alphaproteobacteria</taxon>
        <taxon>Hyphomicrobiales</taxon>
        <taxon>Rhizobiaceae</taxon>
        <taxon>Ferirhizobium</taxon>
    </lineage>
</organism>
<dbReference type="Proteomes" id="UP001161580">
    <property type="component" value="Unassembled WGS sequence"/>
</dbReference>
<dbReference type="AlphaFoldDB" id="A0AAE3QD33"/>
<proteinExistence type="predicted"/>
<dbReference type="GO" id="GO:0016757">
    <property type="term" value="F:glycosyltransferase activity"/>
    <property type="evidence" value="ECO:0007669"/>
    <property type="project" value="InterPro"/>
</dbReference>
<reference evidence="3" key="1">
    <citation type="submission" date="2022-03" db="EMBL/GenBank/DDBJ databases">
        <title>Fererhizobium litorale gen. nov., sp. nov., isolated from sandy sediments of the Sea of Japan seashore.</title>
        <authorList>
            <person name="Romanenko L."/>
            <person name="Kurilenko V."/>
            <person name="Otstavnykh N."/>
            <person name="Svetashev V."/>
            <person name="Tekutyeva L."/>
            <person name="Isaeva M."/>
            <person name="Mikhailov V."/>
        </authorList>
    </citation>
    <scope>NUCLEOTIDE SEQUENCE</scope>
    <source>
        <strain evidence="3">KMM 9576</strain>
    </source>
</reference>
<dbReference type="Pfam" id="PF00534">
    <property type="entry name" value="Glycos_transf_1"/>
    <property type="match status" value="1"/>
</dbReference>
<dbReference type="Pfam" id="PF13439">
    <property type="entry name" value="Glyco_transf_4"/>
    <property type="match status" value="1"/>
</dbReference>